<dbReference type="AlphaFoldDB" id="A0A0F9J824"/>
<comment type="caution">
    <text evidence="1">The sequence shown here is derived from an EMBL/GenBank/DDBJ whole genome shotgun (WGS) entry which is preliminary data.</text>
</comment>
<sequence length="132" mass="15185">MSISSVANHNTLKEDIVTAINVKFEQLNRKYANGIITAFDKLYFLLLVRYYKFIVGEDVYEAHDSTLDTYIEGNFVTDSGNYYLCIKDVDSIGIVISNTEYWTPYISFTYSYDNITEALNKINRICGTNLEI</sequence>
<accession>A0A0F9J824</accession>
<evidence type="ECO:0000313" key="1">
    <source>
        <dbReference type="EMBL" id="KKM02011.1"/>
    </source>
</evidence>
<dbReference type="EMBL" id="LAZR01017047">
    <property type="protein sequence ID" value="KKM02011.1"/>
    <property type="molecule type" value="Genomic_DNA"/>
</dbReference>
<organism evidence="1">
    <name type="scientific">marine sediment metagenome</name>
    <dbReference type="NCBI Taxonomy" id="412755"/>
    <lineage>
        <taxon>unclassified sequences</taxon>
        <taxon>metagenomes</taxon>
        <taxon>ecological metagenomes</taxon>
    </lineage>
</organism>
<protein>
    <submittedName>
        <fullName evidence="1">Uncharacterized protein</fullName>
    </submittedName>
</protein>
<reference evidence="1" key="1">
    <citation type="journal article" date="2015" name="Nature">
        <title>Complex archaea that bridge the gap between prokaryotes and eukaryotes.</title>
        <authorList>
            <person name="Spang A."/>
            <person name="Saw J.H."/>
            <person name="Jorgensen S.L."/>
            <person name="Zaremba-Niedzwiedzka K."/>
            <person name="Martijn J."/>
            <person name="Lind A.E."/>
            <person name="van Eijk R."/>
            <person name="Schleper C."/>
            <person name="Guy L."/>
            <person name="Ettema T.J."/>
        </authorList>
    </citation>
    <scope>NUCLEOTIDE SEQUENCE</scope>
</reference>
<proteinExistence type="predicted"/>
<gene>
    <name evidence="1" type="ORF">LCGC14_1788710</name>
</gene>
<name>A0A0F9J824_9ZZZZ</name>